<evidence type="ECO:0000259" key="1">
    <source>
        <dbReference type="PROSITE" id="PS50995"/>
    </source>
</evidence>
<dbReference type="SMART" id="SM00347">
    <property type="entry name" value="HTH_MARR"/>
    <property type="match status" value="1"/>
</dbReference>
<gene>
    <name evidence="2" type="ORF">GCM10008957_14870</name>
</gene>
<dbReference type="InterPro" id="IPR036388">
    <property type="entry name" value="WH-like_DNA-bd_sf"/>
</dbReference>
<dbReference type="EMBL" id="BMQL01000006">
    <property type="protein sequence ID" value="GGR03056.1"/>
    <property type="molecule type" value="Genomic_DNA"/>
</dbReference>
<dbReference type="InterPro" id="IPR036390">
    <property type="entry name" value="WH_DNA-bd_sf"/>
</dbReference>
<dbReference type="PANTHER" id="PTHR33164">
    <property type="entry name" value="TRANSCRIPTIONAL REGULATOR, MARR FAMILY"/>
    <property type="match status" value="1"/>
</dbReference>
<reference evidence="2" key="2">
    <citation type="submission" date="2020-09" db="EMBL/GenBank/DDBJ databases">
        <authorList>
            <person name="Sun Q."/>
            <person name="Ohkuma M."/>
        </authorList>
    </citation>
    <scope>NUCLEOTIDE SEQUENCE</scope>
    <source>
        <strain evidence="2">JCM 31311</strain>
    </source>
</reference>
<dbReference type="GO" id="GO:0003700">
    <property type="term" value="F:DNA-binding transcription factor activity"/>
    <property type="evidence" value="ECO:0007669"/>
    <property type="project" value="InterPro"/>
</dbReference>
<comment type="caution">
    <text evidence="2">The sequence shown here is derived from an EMBL/GenBank/DDBJ whole genome shotgun (WGS) entry which is preliminary data.</text>
</comment>
<dbReference type="GO" id="GO:0006950">
    <property type="term" value="P:response to stress"/>
    <property type="evidence" value="ECO:0007669"/>
    <property type="project" value="TreeGrafter"/>
</dbReference>
<keyword evidence="3" id="KW-1185">Reference proteome</keyword>
<reference evidence="2" key="1">
    <citation type="journal article" date="2014" name="Int. J. Syst. Evol. Microbiol.">
        <title>Complete genome sequence of Corynebacterium casei LMG S-19264T (=DSM 44701T), isolated from a smear-ripened cheese.</title>
        <authorList>
            <consortium name="US DOE Joint Genome Institute (JGI-PGF)"/>
            <person name="Walter F."/>
            <person name="Albersmeier A."/>
            <person name="Kalinowski J."/>
            <person name="Ruckert C."/>
        </authorList>
    </citation>
    <scope>NUCLEOTIDE SEQUENCE</scope>
    <source>
        <strain evidence="2">JCM 31311</strain>
    </source>
</reference>
<sequence length="170" mass="18943">MEILKDTNDPDGQESSQQLSEETALQLLKGLWALTHTMKRQLGPMLLREHGLEFKDFLALQAIEEGSNYPGQLCQRLTLTPSNASRLIDALVDSALIERRLDDQDARRVQLTLTAKGEKVLAATYSTLLDLFRRSLGELSDAQIAEFTRTLALLSQTFGSTTPAHEDTRS</sequence>
<dbReference type="SUPFAM" id="SSF46785">
    <property type="entry name" value="Winged helix' DNA-binding domain"/>
    <property type="match status" value="1"/>
</dbReference>
<dbReference type="Gene3D" id="1.10.10.10">
    <property type="entry name" value="Winged helix-like DNA-binding domain superfamily/Winged helix DNA-binding domain"/>
    <property type="match status" value="1"/>
</dbReference>
<evidence type="ECO:0000313" key="3">
    <source>
        <dbReference type="Proteomes" id="UP000603865"/>
    </source>
</evidence>
<feature type="domain" description="HTH marR-type" evidence="1">
    <location>
        <begin position="24"/>
        <end position="156"/>
    </location>
</feature>
<proteinExistence type="predicted"/>
<protein>
    <recommendedName>
        <fullName evidence="1">HTH marR-type domain-containing protein</fullName>
    </recommendedName>
</protein>
<accession>A0A918C2Y3</accession>
<dbReference type="InterPro" id="IPR039422">
    <property type="entry name" value="MarR/SlyA-like"/>
</dbReference>
<dbReference type="Pfam" id="PF12802">
    <property type="entry name" value="MarR_2"/>
    <property type="match status" value="1"/>
</dbReference>
<dbReference type="PROSITE" id="PS50995">
    <property type="entry name" value="HTH_MARR_2"/>
    <property type="match status" value="1"/>
</dbReference>
<dbReference type="PANTHER" id="PTHR33164:SF43">
    <property type="entry name" value="HTH-TYPE TRANSCRIPTIONAL REPRESSOR YETL"/>
    <property type="match status" value="1"/>
</dbReference>
<dbReference type="RefSeq" id="WP_189088947.1">
    <property type="nucleotide sequence ID" value="NZ_BMQL01000006.1"/>
</dbReference>
<dbReference type="AlphaFoldDB" id="A0A918C2Y3"/>
<dbReference type="Proteomes" id="UP000603865">
    <property type="component" value="Unassembled WGS sequence"/>
</dbReference>
<dbReference type="PRINTS" id="PR00598">
    <property type="entry name" value="HTHMARR"/>
</dbReference>
<evidence type="ECO:0000313" key="2">
    <source>
        <dbReference type="EMBL" id="GGR03056.1"/>
    </source>
</evidence>
<organism evidence="2 3">
    <name type="scientific">Deinococcus ruber</name>
    <dbReference type="NCBI Taxonomy" id="1848197"/>
    <lineage>
        <taxon>Bacteria</taxon>
        <taxon>Thermotogati</taxon>
        <taxon>Deinococcota</taxon>
        <taxon>Deinococci</taxon>
        <taxon>Deinococcales</taxon>
        <taxon>Deinococcaceae</taxon>
        <taxon>Deinococcus</taxon>
    </lineage>
</organism>
<dbReference type="InterPro" id="IPR000835">
    <property type="entry name" value="HTH_MarR-typ"/>
</dbReference>
<name>A0A918C2Y3_9DEIO</name>